<evidence type="ECO:0000256" key="4">
    <source>
        <dbReference type="PROSITE-ProRule" id="PRU01240"/>
    </source>
</evidence>
<comment type="similarity">
    <text evidence="1 4">Belongs to the peptidase S8 family.</text>
</comment>
<gene>
    <name evidence="7" type="ORF">DXG03_007001</name>
</gene>
<dbReference type="InterPro" id="IPR036852">
    <property type="entry name" value="Peptidase_S8/S53_dom_sf"/>
</dbReference>
<keyword evidence="2" id="KW-0645">Protease</keyword>
<accession>A0A9P7GJ72</accession>
<comment type="caution">
    <text evidence="4">Lacks conserved residue(s) required for the propagation of feature annotation.</text>
</comment>
<evidence type="ECO:0000313" key="8">
    <source>
        <dbReference type="Proteomes" id="UP000775547"/>
    </source>
</evidence>
<proteinExistence type="inferred from homology"/>
<dbReference type="OrthoDB" id="19448at2759"/>
<dbReference type="SUPFAM" id="SSF52743">
    <property type="entry name" value="Subtilisin-like"/>
    <property type="match status" value="1"/>
</dbReference>
<dbReference type="Gene3D" id="3.40.50.200">
    <property type="entry name" value="Peptidase S8/S53 domain"/>
    <property type="match status" value="1"/>
</dbReference>
<evidence type="ECO:0000256" key="2">
    <source>
        <dbReference type="ARBA" id="ARBA00022670"/>
    </source>
</evidence>
<keyword evidence="5" id="KW-0812">Transmembrane</keyword>
<sequence length="196" mass="20728">MLQSLILTRSPRLATRLRLLLYDVFLCVVFAAIAIATPALAVPSPLRNVEKFSDKTSGKYIVKVKKGVSRAALFSKLKLNTAVTHDWKDPNGFAASSQYGMAKCVVVAAGNDNVDTRNTSPARAVGATTIADARASFSNYGTVVDIFAPGQNIISTWISSTTATNSISGASMATPHVAGLVAYLIFLPAATRPLLP</sequence>
<comment type="caution">
    <text evidence="7">The sequence shown here is derived from an EMBL/GenBank/DDBJ whole genome shotgun (WGS) entry which is preliminary data.</text>
</comment>
<dbReference type="GO" id="GO:0004252">
    <property type="term" value="F:serine-type endopeptidase activity"/>
    <property type="evidence" value="ECO:0007669"/>
    <property type="project" value="InterPro"/>
</dbReference>
<evidence type="ECO:0000313" key="7">
    <source>
        <dbReference type="EMBL" id="KAG5647967.1"/>
    </source>
</evidence>
<dbReference type="EMBL" id="JABCKV010000005">
    <property type="protein sequence ID" value="KAG5647967.1"/>
    <property type="molecule type" value="Genomic_DNA"/>
</dbReference>
<dbReference type="InterPro" id="IPR000209">
    <property type="entry name" value="Peptidase_S8/S53_dom"/>
</dbReference>
<evidence type="ECO:0000256" key="1">
    <source>
        <dbReference type="ARBA" id="ARBA00011073"/>
    </source>
</evidence>
<dbReference type="InterPro" id="IPR050131">
    <property type="entry name" value="Peptidase_S8_subtilisin-like"/>
</dbReference>
<keyword evidence="3" id="KW-0378">Hydrolase</keyword>
<feature type="transmembrane region" description="Helical" evidence="5">
    <location>
        <begin position="20"/>
        <end position="41"/>
    </location>
</feature>
<evidence type="ECO:0000256" key="5">
    <source>
        <dbReference type="SAM" id="Phobius"/>
    </source>
</evidence>
<reference evidence="7" key="2">
    <citation type="submission" date="2021-10" db="EMBL/GenBank/DDBJ databases">
        <title>Phylogenomics reveals ancestral predisposition of the termite-cultivated fungus Termitomyces towards a domesticated lifestyle.</title>
        <authorList>
            <person name="Auxier B."/>
            <person name="Grum-Grzhimaylo A."/>
            <person name="Cardenas M.E."/>
            <person name="Lodge J.D."/>
            <person name="Laessoe T."/>
            <person name="Pedersen O."/>
            <person name="Smith M.E."/>
            <person name="Kuyper T.W."/>
            <person name="Franco-Molano E.A."/>
            <person name="Baroni T.J."/>
            <person name="Aanen D.K."/>
        </authorList>
    </citation>
    <scope>NUCLEOTIDE SEQUENCE</scope>
    <source>
        <strain evidence="7">AP01</strain>
        <tissue evidence="7">Mycelium</tissue>
    </source>
</reference>
<dbReference type="Pfam" id="PF00082">
    <property type="entry name" value="Peptidase_S8"/>
    <property type="match status" value="1"/>
</dbReference>
<dbReference type="GO" id="GO:0005615">
    <property type="term" value="C:extracellular space"/>
    <property type="evidence" value="ECO:0007669"/>
    <property type="project" value="TreeGrafter"/>
</dbReference>
<reference evidence="7" key="1">
    <citation type="submission" date="2020-07" db="EMBL/GenBank/DDBJ databases">
        <authorList>
            <person name="Nieuwenhuis M."/>
            <person name="Van De Peppel L.J.J."/>
        </authorList>
    </citation>
    <scope>NUCLEOTIDE SEQUENCE</scope>
    <source>
        <strain evidence="7">AP01</strain>
        <tissue evidence="7">Mycelium</tissue>
    </source>
</reference>
<dbReference type="PANTHER" id="PTHR43806:SF58">
    <property type="entry name" value="ALKALINE PROTEASE 1-RELATED"/>
    <property type="match status" value="1"/>
</dbReference>
<dbReference type="PROSITE" id="PS51892">
    <property type="entry name" value="SUBTILASE"/>
    <property type="match status" value="1"/>
</dbReference>
<feature type="domain" description="Peptidase S8/S53" evidence="6">
    <location>
        <begin position="102"/>
        <end position="185"/>
    </location>
</feature>
<protein>
    <recommendedName>
        <fullName evidence="6">Peptidase S8/S53 domain-containing protein</fullName>
    </recommendedName>
</protein>
<evidence type="ECO:0000259" key="6">
    <source>
        <dbReference type="Pfam" id="PF00082"/>
    </source>
</evidence>
<dbReference type="AlphaFoldDB" id="A0A9P7GJ72"/>
<keyword evidence="3" id="KW-0720">Serine protease</keyword>
<dbReference type="PANTHER" id="PTHR43806">
    <property type="entry name" value="PEPTIDASE S8"/>
    <property type="match status" value="1"/>
</dbReference>
<keyword evidence="8" id="KW-1185">Reference proteome</keyword>
<dbReference type="GO" id="GO:0006508">
    <property type="term" value="P:proteolysis"/>
    <property type="evidence" value="ECO:0007669"/>
    <property type="project" value="UniProtKB-KW"/>
</dbReference>
<name>A0A9P7GJ72_9AGAR</name>
<keyword evidence="5" id="KW-1133">Transmembrane helix</keyword>
<evidence type="ECO:0000256" key="3">
    <source>
        <dbReference type="ARBA" id="ARBA00022825"/>
    </source>
</evidence>
<dbReference type="Proteomes" id="UP000775547">
    <property type="component" value="Unassembled WGS sequence"/>
</dbReference>
<organism evidence="7 8">
    <name type="scientific">Asterophora parasitica</name>
    <dbReference type="NCBI Taxonomy" id="117018"/>
    <lineage>
        <taxon>Eukaryota</taxon>
        <taxon>Fungi</taxon>
        <taxon>Dikarya</taxon>
        <taxon>Basidiomycota</taxon>
        <taxon>Agaricomycotina</taxon>
        <taxon>Agaricomycetes</taxon>
        <taxon>Agaricomycetidae</taxon>
        <taxon>Agaricales</taxon>
        <taxon>Tricholomatineae</taxon>
        <taxon>Lyophyllaceae</taxon>
        <taxon>Asterophora</taxon>
    </lineage>
</organism>
<keyword evidence="5" id="KW-0472">Membrane</keyword>